<dbReference type="AlphaFoldDB" id="R6P3Y7"/>
<dbReference type="Proteomes" id="UP000018168">
    <property type="component" value="Unassembled WGS sequence"/>
</dbReference>
<sequence length="101" mass="11886">MISIYKKHKNGQGFLSVFVLRTRKLSLFQYDQRYFLCIRFVKFLQLLSHLMDKASTFCYNRELIKHFTYCCLRGDLLMRKPAAIALSLTLAPSILCCFDGY</sequence>
<evidence type="ECO:0000313" key="1">
    <source>
        <dbReference type="EMBL" id="CDC04692.1"/>
    </source>
</evidence>
<gene>
    <name evidence="1" type="ORF">BN578_00227</name>
</gene>
<comment type="caution">
    <text evidence="1">The sequence shown here is derived from an EMBL/GenBank/DDBJ whole genome shotgun (WGS) entry which is preliminary data.</text>
</comment>
<protein>
    <submittedName>
        <fullName evidence="1">Uncharacterized protein</fullName>
    </submittedName>
</protein>
<accession>R6P3Y7</accession>
<organism evidence="1 2">
    <name type="scientific">[Clostridium] leptum CAG:27</name>
    <dbReference type="NCBI Taxonomy" id="1263068"/>
    <lineage>
        <taxon>Bacteria</taxon>
        <taxon>Bacillati</taxon>
        <taxon>Bacillota</taxon>
        <taxon>Clostridia</taxon>
        <taxon>Eubacteriales</taxon>
        <taxon>Oscillospiraceae</taxon>
        <taxon>Oscillospiraceae incertae sedis</taxon>
    </lineage>
</organism>
<name>R6P3Y7_9FIRM</name>
<dbReference type="EMBL" id="CBEP010000070">
    <property type="protein sequence ID" value="CDC04692.1"/>
    <property type="molecule type" value="Genomic_DNA"/>
</dbReference>
<reference evidence="1" key="1">
    <citation type="submission" date="2012-11" db="EMBL/GenBank/DDBJ databases">
        <title>Dependencies among metagenomic species, viruses, plasmids and units of genetic variation.</title>
        <authorList>
            <person name="Nielsen H.B."/>
            <person name="Almeida M."/>
            <person name="Juncker A.S."/>
            <person name="Rasmussen S."/>
            <person name="Li J."/>
            <person name="Sunagawa S."/>
            <person name="Plichta D."/>
            <person name="Gautier L."/>
            <person name="Le Chatelier E."/>
            <person name="Peletier E."/>
            <person name="Bonde I."/>
            <person name="Nielsen T."/>
            <person name="Manichanh C."/>
            <person name="Arumugam M."/>
            <person name="Batto J."/>
            <person name="Santos M.B.Q.D."/>
            <person name="Blom N."/>
            <person name="Borruel N."/>
            <person name="Burgdorf K.S."/>
            <person name="Boumezbeur F."/>
            <person name="Casellas F."/>
            <person name="Dore J."/>
            <person name="Guarner F."/>
            <person name="Hansen T."/>
            <person name="Hildebrand F."/>
            <person name="Kaas R.S."/>
            <person name="Kennedy S."/>
            <person name="Kristiansen K."/>
            <person name="Kultima J.R."/>
            <person name="Leonard P."/>
            <person name="Levenez F."/>
            <person name="Lund O."/>
            <person name="Moumen B."/>
            <person name="Le Paslier D."/>
            <person name="Pons N."/>
            <person name="Pedersen O."/>
            <person name="Prifti E."/>
            <person name="Qin J."/>
            <person name="Raes J."/>
            <person name="Tap J."/>
            <person name="Tims S."/>
            <person name="Ussery D.W."/>
            <person name="Yamada T."/>
            <person name="MetaHit consortium"/>
            <person name="Renault P."/>
            <person name="Sicheritz-Ponten T."/>
            <person name="Bork P."/>
            <person name="Wang J."/>
            <person name="Brunak S."/>
            <person name="Ehrlich S.D."/>
        </authorList>
    </citation>
    <scope>NUCLEOTIDE SEQUENCE [LARGE SCALE GENOMIC DNA]</scope>
</reference>
<evidence type="ECO:0000313" key="2">
    <source>
        <dbReference type="Proteomes" id="UP000018168"/>
    </source>
</evidence>
<proteinExistence type="predicted"/>